<dbReference type="PANTHER" id="PTHR34820">
    <property type="entry name" value="INNER MEMBRANE PROTEIN YEBZ"/>
    <property type="match status" value="1"/>
</dbReference>
<comment type="subcellular location">
    <subcellularLocation>
        <location evidence="1">Cell membrane</location>
        <topology evidence="1">Multi-pass membrane protein</topology>
    </subcellularLocation>
</comment>
<keyword evidence="2" id="KW-1003">Cell membrane</keyword>
<dbReference type="GO" id="GO:0046688">
    <property type="term" value="P:response to copper ion"/>
    <property type="evidence" value="ECO:0007669"/>
    <property type="project" value="InterPro"/>
</dbReference>
<gene>
    <name evidence="13" type="ORF">WH87_14685</name>
</gene>
<dbReference type="PATRIC" id="fig|1293439.3.peg.2993"/>
<evidence type="ECO:0000256" key="4">
    <source>
        <dbReference type="ARBA" id="ARBA00022723"/>
    </source>
</evidence>
<feature type="chain" id="PRO_5002494493" description="Copper resistance protein CopC" evidence="10">
    <location>
        <begin position="26"/>
        <end position="531"/>
    </location>
</feature>
<evidence type="ECO:0000256" key="7">
    <source>
        <dbReference type="ARBA" id="ARBA00023008"/>
    </source>
</evidence>
<evidence type="ECO:0000256" key="2">
    <source>
        <dbReference type="ARBA" id="ARBA00022475"/>
    </source>
</evidence>
<feature type="domain" description="CopC" evidence="11">
    <location>
        <begin position="26"/>
        <end position="117"/>
    </location>
</feature>
<feature type="transmembrane region" description="Helical" evidence="9">
    <location>
        <begin position="170"/>
        <end position="192"/>
    </location>
</feature>
<feature type="transmembrane region" description="Helical" evidence="9">
    <location>
        <begin position="389"/>
        <end position="408"/>
    </location>
</feature>
<dbReference type="PANTHER" id="PTHR34820:SF4">
    <property type="entry name" value="INNER MEMBRANE PROTEIN YEBZ"/>
    <property type="match status" value="1"/>
</dbReference>
<feature type="transmembrane region" description="Helical" evidence="9">
    <location>
        <begin position="348"/>
        <end position="369"/>
    </location>
</feature>
<protein>
    <recommendedName>
        <fullName evidence="15">Copper resistance protein CopC</fullName>
    </recommendedName>
</protein>
<evidence type="ECO:0000259" key="12">
    <source>
        <dbReference type="Pfam" id="PF05425"/>
    </source>
</evidence>
<feature type="transmembrane region" description="Helical" evidence="9">
    <location>
        <begin position="317"/>
        <end position="336"/>
    </location>
</feature>
<dbReference type="Pfam" id="PF05425">
    <property type="entry name" value="CopD"/>
    <property type="match status" value="1"/>
</dbReference>
<keyword evidence="5 10" id="KW-0732">Signal</keyword>
<sequence length="531" mass="55744">MYPLALLRLLLCTLLLACAPQQAWAHAQLFATSPVEGAVLDGAPNVVSLEFNEPVTPLAVKLIGADGTALDVLDQTSGGASVVVSLPETIGEGTQVLSWRVVSTDGHPIGGSLVFSIGHATGSADLIPASDPTVIWLLWASKALFFVALLVGVGGAVFRSIADVPRQARRVSVGLSIVGVLLVPATLGLQGLDALGLTLSSLFDSNVWRAGWSTSYGATAFVAGLAFAVSLPALLLRSGRNVSIVGLAAGALAALSLSLSGHASAAEPQWLTRPAVFLHITGILIWIGALLPLWILLREKSDISDRALASFSRVIPFAVAPLMLSGLVLAGIQMGAPGPQWLSPYGFILGAKLTLLIAPFALALANRLWLTRPALAGETRARLGLRRSIATEALIVLVILGLVAGWRFTPPPRALAEISEPVVTAEPIMTHLMDDTMMAMVTISPGSAGPVRLDITLTDFDGEEVAAQSMTVTLSAPDLGIEPFKREAVQTDDGWLIDAITIPLAGAWLIDMDVRVSRFLLKKLRGEELIP</sequence>
<comment type="caution">
    <text evidence="13">The sequence shown here is derived from an EMBL/GenBank/DDBJ whole genome shotgun (WGS) entry which is preliminary data.</text>
</comment>
<dbReference type="EMBL" id="LANJ01000044">
    <property type="protein sequence ID" value="KKC35821.1"/>
    <property type="molecule type" value="Genomic_DNA"/>
</dbReference>
<dbReference type="InterPro" id="IPR014755">
    <property type="entry name" value="Cu-Rt/internalin_Ig-like"/>
</dbReference>
<dbReference type="GO" id="GO:0005507">
    <property type="term" value="F:copper ion binding"/>
    <property type="evidence" value="ECO:0007669"/>
    <property type="project" value="InterPro"/>
</dbReference>
<feature type="transmembrane region" description="Helical" evidence="9">
    <location>
        <begin position="275"/>
        <end position="297"/>
    </location>
</feature>
<proteinExistence type="predicted"/>
<evidence type="ECO:0000313" key="14">
    <source>
        <dbReference type="Proteomes" id="UP000033411"/>
    </source>
</evidence>
<reference evidence="13 14" key="1">
    <citation type="submission" date="2015-03" db="EMBL/GenBank/DDBJ databases">
        <authorList>
            <person name="Lepp D."/>
            <person name="Hassan Y.I."/>
            <person name="Li X.-Z."/>
            <person name="Zhou T."/>
        </authorList>
    </citation>
    <scope>NUCLEOTIDE SEQUENCE [LARGE SCALE GENOMIC DNA]</scope>
    <source>
        <strain evidence="13 14">E84</strain>
    </source>
</reference>
<dbReference type="GO" id="GO:0006825">
    <property type="term" value="P:copper ion transport"/>
    <property type="evidence" value="ECO:0007669"/>
    <property type="project" value="InterPro"/>
</dbReference>
<dbReference type="STRING" id="1293439.WH87_14685"/>
<dbReference type="GO" id="GO:0042597">
    <property type="term" value="C:periplasmic space"/>
    <property type="evidence" value="ECO:0007669"/>
    <property type="project" value="InterPro"/>
</dbReference>
<organism evidence="13 14">
    <name type="scientific">Devosia epidermidihirudinis</name>
    <dbReference type="NCBI Taxonomy" id="1293439"/>
    <lineage>
        <taxon>Bacteria</taxon>
        <taxon>Pseudomonadati</taxon>
        <taxon>Pseudomonadota</taxon>
        <taxon>Alphaproteobacteria</taxon>
        <taxon>Hyphomicrobiales</taxon>
        <taxon>Devosiaceae</taxon>
        <taxon>Devosia</taxon>
    </lineage>
</organism>
<dbReference type="RefSeq" id="WP_046140819.1">
    <property type="nucleotide sequence ID" value="NZ_LANJ01000044.1"/>
</dbReference>
<evidence type="ECO:0008006" key="15">
    <source>
        <dbReference type="Google" id="ProtNLM"/>
    </source>
</evidence>
<dbReference type="Pfam" id="PF04234">
    <property type="entry name" value="CopC"/>
    <property type="match status" value="1"/>
</dbReference>
<dbReference type="InterPro" id="IPR007348">
    <property type="entry name" value="CopC_dom"/>
</dbReference>
<evidence type="ECO:0000256" key="8">
    <source>
        <dbReference type="ARBA" id="ARBA00023136"/>
    </source>
</evidence>
<evidence type="ECO:0000256" key="9">
    <source>
        <dbReference type="SAM" id="Phobius"/>
    </source>
</evidence>
<dbReference type="InterPro" id="IPR032694">
    <property type="entry name" value="CopC/D"/>
</dbReference>
<keyword evidence="8 9" id="KW-0472">Membrane</keyword>
<dbReference type="Proteomes" id="UP000033411">
    <property type="component" value="Unassembled WGS sequence"/>
</dbReference>
<feature type="signal peptide" evidence="10">
    <location>
        <begin position="1"/>
        <end position="25"/>
    </location>
</feature>
<evidence type="ECO:0000313" key="13">
    <source>
        <dbReference type="EMBL" id="KKC35821.1"/>
    </source>
</evidence>
<keyword evidence="4" id="KW-0479">Metal-binding</keyword>
<keyword evidence="6 9" id="KW-1133">Transmembrane helix</keyword>
<keyword evidence="3 9" id="KW-0812">Transmembrane</keyword>
<dbReference type="AlphaFoldDB" id="A0A0F5Q5A1"/>
<dbReference type="InterPro" id="IPR014756">
    <property type="entry name" value="Ig_E-set"/>
</dbReference>
<dbReference type="InterPro" id="IPR008457">
    <property type="entry name" value="Cu-R_CopD_dom"/>
</dbReference>
<name>A0A0F5Q5A1_9HYPH</name>
<feature type="transmembrane region" description="Helical" evidence="9">
    <location>
        <begin position="212"/>
        <end position="235"/>
    </location>
</feature>
<accession>A0A0F5Q5A1</accession>
<evidence type="ECO:0000256" key="1">
    <source>
        <dbReference type="ARBA" id="ARBA00004651"/>
    </source>
</evidence>
<evidence type="ECO:0000256" key="6">
    <source>
        <dbReference type="ARBA" id="ARBA00022989"/>
    </source>
</evidence>
<keyword evidence="7" id="KW-0186">Copper</keyword>
<evidence type="ECO:0000259" key="11">
    <source>
        <dbReference type="Pfam" id="PF04234"/>
    </source>
</evidence>
<evidence type="ECO:0000256" key="3">
    <source>
        <dbReference type="ARBA" id="ARBA00022692"/>
    </source>
</evidence>
<evidence type="ECO:0000256" key="5">
    <source>
        <dbReference type="ARBA" id="ARBA00022729"/>
    </source>
</evidence>
<dbReference type="SUPFAM" id="SSF81296">
    <property type="entry name" value="E set domains"/>
    <property type="match status" value="1"/>
</dbReference>
<feature type="transmembrane region" description="Helical" evidence="9">
    <location>
        <begin position="242"/>
        <end position="263"/>
    </location>
</feature>
<dbReference type="Gene3D" id="2.60.40.1220">
    <property type="match status" value="1"/>
</dbReference>
<keyword evidence="14" id="KW-1185">Reference proteome</keyword>
<dbReference type="GO" id="GO:0005886">
    <property type="term" value="C:plasma membrane"/>
    <property type="evidence" value="ECO:0007669"/>
    <property type="project" value="UniProtKB-SubCell"/>
</dbReference>
<evidence type="ECO:0000256" key="10">
    <source>
        <dbReference type="SAM" id="SignalP"/>
    </source>
</evidence>
<feature type="domain" description="Copper resistance protein D" evidence="12">
    <location>
        <begin position="306"/>
        <end position="406"/>
    </location>
</feature>
<feature type="transmembrane region" description="Helical" evidence="9">
    <location>
        <begin position="136"/>
        <end position="158"/>
    </location>
</feature>